<name>A0A2W1BB82_HELAM</name>
<proteinExistence type="predicted"/>
<organism evidence="2 3">
    <name type="scientific">Helicoverpa armigera</name>
    <name type="common">Cotton bollworm</name>
    <name type="synonym">Heliothis armigera</name>
    <dbReference type="NCBI Taxonomy" id="29058"/>
    <lineage>
        <taxon>Eukaryota</taxon>
        <taxon>Metazoa</taxon>
        <taxon>Ecdysozoa</taxon>
        <taxon>Arthropoda</taxon>
        <taxon>Hexapoda</taxon>
        <taxon>Insecta</taxon>
        <taxon>Pterygota</taxon>
        <taxon>Neoptera</taxon>
        <taxon>Endopterygota</taxon>
        <taxon>Lepidoptera</taxon>
        <taxon>Glossata</taxon>
        <taxon>Ditrysia</taxon>
        <taxon>Noctuoidea</taxon>
        <taxon>Noctuidae</taxon>
        <taxon>Heliothinae</taxon>
        <taxon>Helicoverpa</taxon>
    </lineage>
</organism>
<evidence type="ECO:0000313" key="3">
    <source>
        <dbReference type="Proteomes" id="UP000249218"/>
    </source>
</evidence>
<sequence>MHYIIVLFSIISFQTHITKATTTEKPAPIETRIELLKQELLYEMEHVREKDEYSDLYEYVDNSNKPITPISIFDKRKKEDKFKLPEIKPISSTPFVASDTSEDVDAKKPLRQKEHDVYKKAKKTPKPLEIFYRRIIVD</sequence>
<evidence type="ECO:0000256" key="1">
    <source>
        <dbReference type="SAM" id="SignalP"/>
    </source>
</evidence>
<evidence type="ECO:0000313" key="2">
    <source>
        <dbReference type="EMBL" id="PZC71124.1"/>
    </source>
</evidence>
<accession>A0A2W1BB82</accession>
<protein>
    <submittedName>
        <fullName evidence="2">Uncharacterized protein</fullName>
    </submittedName>
</protein>
<gene>
    <name evidence="2" type="primary">HaOG214054</name>
    <name evidence="2" type="ORF">B5X24_HaOG214054</name>
</gene>
<keyword evidence="1" id="KW-0732">Signal</keyword>
<dbReference type="AlphaFoldDB" id="A0A2W1BB82"/>
<keyword evidence="3" id="KW-1185">Reference proteome</keyword>
<feature type="signal peptide" evidence="1">
    <location>
        <begin position="1"/>
        <end position="20"/>
    </location>
</feature>
<dbReference type="Proteomes" id="UP000249218">
    <property type="component" value="Unassembled WGS sequence"/>
</dbReference>
<dbReference type="EMBL" id="KZ150374">
    <property type="protein sequence ID" value="PZC71124.1"/>
    <property type="molecule type" value="Genomic_DNA"/>
</dbReference>
<feature type="chain" id="PRO_5015894570" evidence="1">
    <location>
        <begin position="21"/>
        <end position="138"/>
    </location>
</feature>
<reference evidence="2 3" key="1">
    <citation type="journal article" date="2017" name="BMC Biol.">
        <title>Genomic innovations, transcriptional plasticity and gene loss underlying the evolution and divergence of two highly polyphagous and invasive Helicoverpa pest species.</title>
        <authorList>
            <person name="Pearce S.L."/>
            <person name="Clarke D.F."/>
            <person name="East P.D."/>
            <person name="Elfekih S."/>
            <person name="Gordon K.H."/>
            <person name="Jermiin L.S."/>
            <person name="McGaughran A."/>
            <person name="Oakeshott J.G."/>
            <person name="Papanikolaou A."/>
            <person name="Perera O.P."/>
            <person name="Rane R.V."/>
            <person name="Richards S."/>
            <person name="Tay W.T."/>
            <person name="Walsh T.K."/>
            <person name="Anderson A."/>
            <person name="Anderson C.J."/>
            <person name="Asgari S."/>
            <person name="Board P.G."/>
            <person name="Bretschneider A."/>
            <person name="Campbell P.M."/>
            <person name="Chertemps T."/>
            <person name="Christeller J.T."/>
            <person name="Coppin C.W."/>
            <person name="Downes S.J."/>
            <person name="Duan G."/>
            <person name="Farnsworth C.A."/>
            <person name="Good R.T."/>
            <person name="Han L.B."/>
            <person name="Han Y.C."/>
            <person name="Hatje K."/>
            <person name="Horne I."/>
            <person name="Huang Y.P."/>
            <person name="Hughes D.S."/>
            <person name="Jacquin-Joly E."/>
            <person name="James W."/>
            <person name="Jhangiani S."/>
            <person name="Kollmar M."/>
            <person name="Kuwar S.S."/>
            <person name="Li S."/>
            <person name="Liu N.Y."/>
            <person name="Maibeche M.T."/>
            <person name="Miller J.R."/>
            <person name="Montagne N."/>
            <person name="Perry T."/>
            <person name="Qu J."/>
            <person name="Song S.V."/>
            <person name="Sutton G.G."/>
            <person name="Vogel H."/>
            <person name="Walenz B.P."/>
            <person name="Xu W."/>
            <person name="Zhang H.J."/>
            <person name="Zou Z."/>
            <person name="Batterham P."/>
            <person name="Edwards O.R."/>
            <person name="Feyereisen R."/>
            <person name="Gibbs R.A."/>
            <person name="Heckel D.G."/>
            <person name="McGrath A."/>
            <person name="Robin C."/>
            <person name="Scherer S.E."/>
            <person name="Worley K.C."/>
            <person name="Wu Y.D."/>
        </authorList>
    </citation>
    <scope>NUCLEOTIDE SEQUENCE [LARGE SCALE GENOMIC DNA]</scope>
    <source>
        <strain evidence="2">Harm_GR_Male_#8</strain>
        <tissue evidence="2">Whole organism</tissue>
    </source>
</reference>